<dbReference type="SMART" id="SM00091">
    <property type="entry name" value="PAS"/>
    <property type="match status" value="1"/>
</dbReference>
<dbReference type="SUPFAM" id="SSF141868">
    <property type="entry name" value="EAL domain-like"/>
    <property type="match status" value="1"/>
</dbReference>
<dbReference type="InterPro" id="IPR029016">
    <property type="entry name" value="GAF-like_dom_sf"/>
</dbReference>
<dbReference type="InterPro" id="IPR035965">
    <property type="entry name" value="PAS-like_dom_sf"/>
</dbReference>
<dbReference type="AlphaFoldDB" id="B3PKS7"/>
<feature type="domain" description="PAC" evidence="3">
    <location>
        <begin position="156"/>
        <end position="208"/>
    </location>
</feature>
<dbReference type="InterPro" id="IPR000160">
    <property type="entry name" value="GGDEF_dom"/>
</dbReference>
<feature type="domain" description="EAL" evidence="4">
    <location>
        <begin position="670"/>
        <end position="924"/>
    </location>
</feature>
<dbReference type="STRING" id="498211.CJA_0834"/>
<dbReference type="SMART" id="SM00052">
    <property type="entry name" value="EAL"/>
    <property type="match status" value="1"/>
</dbReference>
<dbReference type="Gene3D" id="3.20.20.450">
    <property type="entry name" value="EAL domain"/>
    <property type="match status" value="1"/>
</dbReference>
<dbReference type="InterPro" id="IPR001610">
    <property type="entry name" value="PAC"/>
</dbReference>
<dbReference type="CDD" id="cd01948">
    <property type="entry name" value="EAL"/>
    <property type="match status" value="1"/>
</dbReference>
<organism evidence="6 7">
    <name type="scientific">Cellvibrio japonicus (strain Ueda107)</name>
    <name type="common">Pseudomonas fluorescens subsp. cellulosa</name>
    <dbReference type="NCBI Taxonomy" id="498211"/>
    <lineage>
        <taxon>Bacteria</taxon>
        <taxon>Pseudomonadati</taxon>
        <taxon>Pseudomonadota</taxon>
        <taxon>Gammaproteobacteria</taxon>
        <taxon>Cellvibrionales</taxon>
        <taxon>Cellvibrionaceae</taxon>
        <taxon>Cellvibrio</taxon>
    </lineage>
</organism>
<protein>
    <submittedName>
        <fullName evidence="6">Diguanylate cyclase/phosphodiesterase domain 2 (EAL)</fullName>
    </submittedName>
</protein>
<dbReference type="InterPro" id="IPR052155">
    <property type="entry name" value="Biofilm_reg_signaling"/>
</dbReference>
<dbReference type="NCBIfam" id="TIGR00229">
    <property type="entry name" value="sensory_box"/>
    <property type="match status" value="1"/>
</dbReference>
<dbReference type="Pfam" id="PF00563">
    <property type="entry name" value="EAL"/>
    <property type="match status" value="1"/>
</dbReference>
<dbReference type="PANTHER" id="PTHR44757">
    <property type="entry name" value="DIGUANYLATE CYCLASE DGCP"/>
    <property type="match status" value="1"/>
</dbReference>
<keyword evidence="7" id="KW-1185">Reference proteome</keyword>
<dbReference type="eggNOG" id="COG5001">
    <property type="taxonomic scope" value="Bacteria"/>
</dbReference>
<dbReference type="CDD" id="cd01949">
    <property type="entry name" value="GGDEF"/>
    <property type="match status" value="1"/>
</dbReference>
<dbReference type="PIRSF" id="PIRSF005925">
    <property type="entry name" value="Dos"/>
    <property type="match status" value="1"/>
</dbReference>
<dbReference type="SMART" id="SM00267">
    <property type="entry name" value="GGDEF"/>
    <property type="match status" value="1"/>
</dbReference>
<dbReference type="PROSITE" id="PS50112">
    <property type="entry name" value="PAS"/>
    <property type="match status" value="1"/>
</dbReference>
<evidence type="ECO:0000256" key="1">
    <source>
        <dbReference type="ARBA" id="ARBA00001946"/>
    </source>
</evidence>
<dbReference type="SUPFAM" id="SSF55785">
    <property type="entry name" value="PYP-like sensor domain (PAS domain)"/>
    <property type="match status" value="2"/>
</dbReference>
<evidence type="ECO:0000259" key="3">
    <source>
        <dbReference type="PROSITE" id="PS50113"/>
    </source>
</evidence>
<dbReference type="RefSeq" id="WP_012486495.1">
    <property type="nucleotide sequence ID" value="NC_010995.1"/>
</dbReference>
<feature type="domain" description="GGDEF" evidence="5">
    <location>
        <begin position="528"/>
        <end position="661"/>
    </location>
</feature>
<dbReference type="NCBIfam" id="TIGR00254">
    <property type="entry name" value="GGDEF"/>
    <property type="match status" value="1"/>
</dbReference>
<reference evidence="6 7" key="1">
    <citation type="journal article" date="2008" name="J. Bacteriol.">
        <title>Insights into plant cell wall degradation from the genome sequence of the soil bacterium Cellvibrio japonicus.</title>
        <authorList>
            <person name="Deboy R.T."/>
            <person name="Mongodin E.F."/>
            <person name="Fouts D.E."/>
            <person name="Tailford L.E."/>
            <person name="Khouri H."/>
            <person name="Emerson J.B."/>
            <person name="Mohamoud Y."/>
            <person name="Watkins K."/>
            <person name="Henrissat B."/>
            <person name="Gilbert H.J."/>
            <person name="Nelson K.E."/>
        </authorList>
    </citation>
    <scope>NUCLEOTIDE SEQUENCE [LARGE SCALE GENOMIC DNA]</scope>
    <source>
        <strain evidence="6 7">Ueda107</strain>
    </source>
</reference>
<dbReference type="SMART" id="SM00065">
    <property type="entry name" value="GAF"/>
    <property type="match status" value="1"/>
</dbReference>
<dbReference type="Gene3D" id="3.30.450.20">
    <property type="entry name" value="PAS domain"/>
    <property type="match status" value="2"/>
</dbReference>
<evidence type="ECO:0000259" key="4">
    <source>
        <dbReference type="PROSITE" id="PS50883"/>
    </source>
</evidence>
<dbReference type="InterPro" id="IPR000014">
    <property type="entry name" value="PAS"/>
</dbReference>
<dbReference type="PROSITE" id="PS50883">
    <property type="entry name" value="EAL"/>
    <property type="match status" value="1"/>
</dbReference>
<evidence type="ECO:0000313" key="6">
    <source>
        <dbReference type="EMBL" id="ACE84668.1"/>
    </source>
</evidence>
<name>B3PKS7_CELJU</name>
<dbReference type="GO" id="GO:0003824">
    <property type="term" value="F:catalytic activity"/>
    <property type="evidence" value="ECO:0007669"/>
    <property type="project" value="UniProtKB-ARBA"/>
</dbReference>
<dbReference type="OrthoDB" id="1316910at2"/>
<accession>B3PKS7</accession>
<evidence type="ECO:0000259" key="2">
    <source>
        <dbReference type="PROSITE" id="PS50112"/>
    </source>
</evidence>
<dbReference type="Gene3D" id="3.30.70.270">
    <property type="match status" value="1"/>
</dbReference>
<dbReference type="SUPFAM" id="SSF55781">
    <property type="entry name" value="GAF domain-like"/>
    <property type="match status" value="1"/>
</dbReference>
<dbReference type="InterPro" id="IPR043128">
    <property type="entry name" value="Rev_trsase/Diguanyl_cyclase"/>
</dbReference>
<dbReference type="InterPro" id="IPR001633">
    <property type="entry name" value="EAL_dom"/>
</dbReference>
<dbReference type="InterPro" id="IPR000700">
    <property type="entry name" value="PAS-assoc_C"/>
</dbReference>
<dbReference type="Proteomes" id="UP000001036">
    <property type="component" value="Chromosome"/>
</dbReference>
<dbReference type="Gene3D" id="3.30.450.40">
    <property type="match status" value="1"/>
</dbReference>
<proteinExistence type="predicted"/>
<dbReference type="HOGENOM" id="CLU_000445_70_20_6"/>
<dbReference type="PANTHER" id="PTHR44757:SF2">
    <property type="entry name" value="BIOFILM ARCHITECTURE MAINTENANCE PROTEIN MBAA"/>
    <property type="match status" value="1"/>
</dbReference>
<dbReference type="CDD" id="cd00130">
    <property type="entry name" value="PAS"/>
    <property type="match status" value="1"/>
</dbReference>
<gene>
    <name evidence="6" type="ordered locus">CJA_0834</name>
</gene>
<dbReference type="SUPFAM" id="SSF55073">
    <property type="entry name" value="Nucleotide cyclase"/>
    <property type="match status" value="1"/>
</dbReference>
<dbReference type="eggNOG" id="COG2203">
    <property type="taxonomic scope" value="Bacteria"/>
</dbReference>
<dbReference type="InterPro" id="IPR029787">
    <property type="entry name" value="Nucleotide_cyclase"/>
</dbReference>
<dbReference type="Pfam" id="PF13426">
    <property type="entry name" value="PAS_9"/>
    <property type="match status" value="1"/>
</dbReference>
<feature type="domain" description="PAC" evidence="3">
    <location>
        <begin position="444"/>
        <end position="496"/>
    </location>
</feature>
<feature type="domain" description="PAS" evidence="2">
    <location>
        <begin position="378"/>
        <end position="417"/>
    </location>
</feature>
<dbReference type="Pfam" id="PF13185">
    <property type="entry name" value="GAF_2"/>
    <property type="match status" value="1"/>
</dbReference>
<dbReference type="SMART" id="SM00086">
    <property type="entry name" value="PAC"/>
    <property type="match status" value="2"/>
</dbReference>
<dbReference type="PROSITE" id="PS50113">
    <property type="entry name" value="PAC"/>
    <property type="match status" value="2"/>
</dbReference>
<dbReference type="KEGG" id="cja:CJA_0834"/>
<dbReference type="InterPro" id="IPR012226">
    <property type="entry name" value="Diguanyl_cyclase/Pdiesterase"/>
</dbReference>
<dbReference type="Pfam" id="PF00990">
    <property type="entry name" value="GGDEF"/>
    <property type="match status" value="1"/>
</dbReference>
<evidence type="ECO:0000259" key="5">
    <source>
        <dbReference type="PROSITE" id="PS50887"/>
    </source>
</evidence>
<dbReference type="EMBL" id="CP000934">
    <property type="protein sequence ID" value="ACE84668.1"/>
    <property type="molecule type" value="Genomic_DNA"/>
</dbReference>
<dbReference type="Pfam" id="PF08447">
    <property type="entry name" value="PAS_3"/>
    <property type="match status" value="1"/>
</dbReference>
<evidence type="ECO:0000313" key="7">
    <source>
        <dbReference type="Proteomes" id="UP000001036"/>
    </source>
</evidence>
<dbReference type="InterPro" id="IPR013655">
    <property type="entry name" value="PAS_fold_3"/>
</dbReference>
<dbReference type="InterPro" id="IPR003018">
    <property type="entry name" value="GAF"/>
</dbReference>
<comment type="cofactor">
    <cofactor evidence="1">
        <name>Mg(2+)</name>
        <dbReference type="ChEBI" id="CHEBI:18420"/>
    </cofactor>
</comment>
<dbReference type="PROSITE" id="PS50887">
    <property type="entry name" value="GGDEF"/>
    <property type="match status" value="1"/>
</dbReference>
<sequence>MKNPSSIIPPDLYRRAQKRLMDQGERSLFAPPLTETQQLKRDVQIYQLALEMQREEWRQAQTQLQTTIAQQRVAEEQLRTSARLLEASQAIANVGSVEMEFPSRRLYWSAETYRIHDTSPEEYTPTFDLSLDHYLPDSRQKLQAALQKALETGEVFDLELEKYTFKGRKIDVRTTCTATFDQLGRLIRLTGIFQDISARKQAERYQLHHSHILELLLQHAPLQQVLEAIALDVERTNPHMLCTILLLDSEGKHLIHGAAPSLPVFYIQAINGGAIGPRAGSCGTAAFTGKRVVVEDINTHPFWADYKQLALRAGLQSCWSQPILSATGKVLGTFAIYHNHPSQPEPHDLQLIDNEARLAALAIETTRAENRLQLTACVFSHAREGILITDAQGNIIEVNTTFTDITGYTRDDVIGKNPRLLQSNKHDAVFFERLWHSLVNEGAWCGEIWNKRKNGDLYVASMTISAVKDSRGQITHFVDLFNDITHIKEHQRQLEHIAHYDALTHLPNRVLLADRMKQALLHSQRSGLSLAVMYIDLDGFKAINDQYGHDLGDQLLVAISSRFKSVLRESDTLARIGGDEFVVVLNELEQPAAYQPVLDRLLATAADPLILRDQALRITASIGITLYPSDTADAEQLIRHADQAMYLAKQRGKNGWHLFDVDRDVATKHQYESLERIRLALEQREFILHYQPKVNMKTGALVGAEALIRWQHPTRGMISPGEFLPLIEEHPIGLDVGEWVIDTALSQIEHWQREGLALPVSVNLCALQLQQGRFAQRLSELLQAHPDVAPGQLELEIVETSALADMTDVANTMRACNALGVRFAVDDFGTGYSSLTYLKRLPAETLKIDQSFIRDMLDDPDDFAIVKGVISLAQAFHRQVIAEGVESVAHGEMLIPLGCELAQGYGIARPMLAGEISSWIQRWTPDPRWTYFARADAPEC</sequence>
<dbReference type="FunFam" id="3.30.70.270:FF:000001">
    <property type="entry name" value="Diguanylate cyclase domain protein"/>
    <property type="match status" value="1"/>
</dbReference>
<dbReference type="InterPro" id="IPR035919">
    <property type="entry name" value="EAL_sf"/>
</dbReference>